<proteinExistence type="predicted"/>
<name>A0ACC3SEX5_9PEZI</name>
<accession>A0ACC3SEX5</accession>
<evidence type="ECO:0000313" key="1">
    <source>
        <dbReference type="EMBL" id="KAK8211394.1"/>
    </source>
</evidence>
<protein>
    <submittedName>
        <fullName evidence="1">Polynucleotide adenylyltransferase</fullName>
        <ecNumber evidence="1">2.7.7.19</ecNumber>
    </submittedName>
</protein>
<keyword evidence="1" id="KW-0808">Transferase</keyword>
<keyword evidence="1" id="KW-0548">Nucleotidyltransferase</keyword>
<organism evidence="1 2">
    <name type="scientific">Zalaria obscura</name>
    <dbReference type="NCBI Taxonomy" id="2024903"/>
    <lineage>
        <taxon>Eukaryota</taxon>
        <taxon>Fungi</taxon>
        <taxon>Dikarya</taxon>
        <taxon>Ascomycota</taxon>
        <taxon>Pezizomycotina</taxon>
        <taxon>Dothideomycetes</taxon>
        <taxon>Dothideomycetidae</taxon>
        <taxon>Dothideales</taxon>
        <taxon>Zalariaceae</taxon>
        <taxon>Zalaria</taxon>
    </lineage>
</organism>
<dbReference type="EMBL" id="JAMKPW020000014">
    <property type="protein sequence ID" value="KAK8211394.1"/>
    <property type="molecule type" value="Genomic_DNA"/>
</dbReference>
<keyword evidence="2" id="KW-1185">Reference proteome</keyword>
<gene>
    <name evidence="1" type="primary">PAP1</name>
    <name evidence="1" type="ORF">M8818_003361</name>
</gene>
<comment type="caution">
    <text evidence="1">The sequence shown here is derived from an EMBL/GenBank/DDBJ whole genome shotgun (WGS) entry which is preliminary data.</text>
</comment>
<dbReference type="Proteomes" id="UP001320706">
    <property type="component" value="Unassembled WGS sequence"/>
</dbReference>
<evidence type="ECO:0000313" key="2">
    <source>
        <dbReference type="Proteomes" id="UP001320706"/>
    </source>
</evidence>
<sequence>MTTQRQWGLTAPISTNFPTEKELALNEALIAELKAQDTFEAPEETKKRGDVLETLQKVTIEFVKFVGKQRGLPNNVIDNAGGKVFTFGSYRLGVYGPGSDIDTLIVAPKHVNRNDFFEHFPRLLEQASPPGAIEELTPVPDAHVPIMKLEYSGISIDLIFARLQIASVPLNLRLEDNTLLRGLDETDLRSVNGTRVTDEILELVPQTKTFRHALRAVKLWAQRRAVYANVMGFPGGVAWAMLVARICQLYPNASGSLVVARFFHLMKGWRWPTPVMLKNIEDGPLQVRVWNPTIYPGDSRHLMPIITPAYPSMCATHNVTRSTLTIITRELERADKLATQIFNGEKQWKDLFQRHTFFTEGYKYYLSIISASRTKDAQLIWSGLVQSKVRRLVNGIEMSTPGVELAHPYTKGFDRVHRCKNEEEIDKVLQGSIEFQAEDIKTETTEEANDIKQTVAAEGSAEGMEMPTTNGQKQETQDGISTIYTTTFYVGTELKPESKTLDISWPVSEFKRQCTEWAQYNEDLNSIRIVHTRNYDLPADVFEPGEVRPTKTKKSKAKKDVQSASKKRSLADAHIDVRGRLVHTLTKRRIDCMVMRMLIHLVSSNKRFSLLIRCVLQENGIAAAAKRRQSGTPLANANGT</sequence>
<dbReference type="EC" id="2.7.7.19" evidence="1"/>
<reference evidence="1" key="1">
    <citation type="submission" date="2024-02" db="EMBL/GenBank/DDBJ databases">
        <title>Metagenome Assembled Genome of Zalaria obscura JY119.</title>
        <authorList>
            <person name="Vighnesh L."/>
            <person name="Jagadeeshwari U."/>
            <person name="Venkata Ramana C."/>
            <person name="Sasikala C."/>
        </authorList>
    </citation>
    <scope>NUCLEOTIDE SEQUENCE</scope>
    <source>
        <strain evidence="1">JY119</strain>
    </source>
</reference>